<dbReference type="Pfam" id="PF01835">
    <property type="entry name" value="MG2"/>
    <property type="match status" value="1"/>
</dbReference>
<dbReference type="Gene3D" id="2.60.40.1930">
    <property type="match status" value="2"/>
</dbReference>
<dbReference type="SUPFAM" id="SSF49410">
    <property type="entry name" value="Alpha-macroglobulin receptor domain"/>
    <property type="match status" value="1"/>
</dbReference>
<organism evidence="12 15">
    <name type="scientific">Limulus polyphemus</name>
    <name type="common">Atlantic horseshoe crab</name>
    <dbReference type="NCBI Taxonomy" id="6850"/>
    <lineage>
        <taxon>Eukaryota</taxon>
        <taxon>Metazoa</taxon>
        <taxon>Ecdysozoa</taxon>
        <taxon>Arthropoda</taxon>
        <taxon>Chelicerata</taxon>
        <taxon>Merostomata</taxon>
        <taxon>Xiphosura</taxon>
        <taxon>Limulidae</taxon>
        <taxon>Limulus</taxon>
    </lineage>
</organism>
<reference evidence="13 14" key="1">
    <citation type="submission" date="2025-05" db="UniProtKB">
        <authorList>
            <consortium name="RefSeq"/>
        </authorList>
    </citation>
    <scope>IDENTIFICATION</scope>
    <source>
        <tissue evidence="13 14">Muscle</tissue>
    </source>
</reference>
<dbReference type="InterPro" id="IPR047565">
    <property type="entry name" value="Alpha-macroglob_thiol-ester_cl"/>
</dbReference>
<evidence type="ECO:0000256" key="6">
    <source>
        <dbReference type="ARBA" id="ARBA00023157"/>
    </source>
</evidence>
<gene>
    <name evidence="13 14 15" type="primary">LOC106464216</name>
</gene>
<dbReference type="SUPFAM" id="SSF48239">
    <property type="entry name" value="Terpenoid cyclases/Protein prenyltransferases"/>
    <property type="match status" value="1"/>
</dbReference>
<name>A0ABM1SVH6_LIMPO</name>
<dbReference type="InterPro" id="IPR011626">
    <property type="entry name" value="Alpha-macroglobulin_TED"/>
</dbReference>
<keyword evidence="12" id="KW-1185">Reference proteome</keyword>
<evidence type="ECO:0000256" key="7">
    <source>
        <dbReference type="ARBA" id="ARBA00023180"/>
    </source>
</evidence>
<dbReference type="InterPro" id="IPR011625">
    <property type="entry name" value="A2M_N_BRD"/>
</dbReference>
<dbReference type="InterPro" id="IPR001599">
    <property type="entry name" value="Macroglobln_a2"/>
</dbReference>
<dbReference type="PANTHER" id="PTHR11412:SF136">
    <property type="entry name" value="CD109 ANTIGEN"/>
    <property type="match status" value="1"/>
</dbReference>
<dbReference type="Pfam" id="PF07677">
    <property type="entry name" value="A2M_recep"/>
    <property type="match status" value="1"/>
</dbReference>
<sequence>MFSVQILVCLCFFAFFVAASEKEIIANGTEVPPAVGGTYTIVAPAKLRPHLEYHVSISVYDVQSPVELTVAVAGPADNGNFNNMNSVVTLNSGDTRIVNFQIGEWGPGKYKLTVSGQGGLSFRNETSLEYEQKSYSVFIQTDKAIYKPNQLVQFRVIVVNPYLIPSVTGAIDIHITDGKDNRVKQWKRVFTSKGIVSLKFQLADQPVLGDWDIVVNVLGQSFNKSFTVAEYVLPTFEVKIDLPAYATYSNSSILATVRAMYTYGKPVKGDLILTVTSLSRYSSFSEREQQRIQKEVSINGNVDIQLNLLKDLKLHKDTFREEVEFFAVVKEDLTNRKYNTTSVLWIYDNDVKVELVKTSETFKPGLKYTCFLKVAYQDDTPVDYRENQLKVMYGFSYDENAWKTSMHWIPQNGLVKLDFYPPNRDVYVLGMQAEYLGNIHYIDSIEAAHSPSNNFIQVAMLTTSPVVGQNAEFQVNATEPISQFVYQVMGRGDIIYAQMVKVPEVSTYNFSFPLNHRMAPKARVIVYYVRDENKEVIADAVNFEVDGIFRTEVDLSTDVQTTKPGGQIEVQVKTKPNAYVGILAIDQSVLLMKSGNDITQQNVVEELGTYDTGKKNKFWPPWYRQRRTRSLWWPGSTSASQIFSDSGVVILTNGFVYKHEELIFYRSYPVAMEDDPSLKTMNDVQSVNNKDKSSVRLRKYFPETWLWTDTEASDDGIASVSSKVPDTITSWVVSAFAMDSVAGLGIAPSTTKVTVFRPFFIKLNLPYSILRGESVAIKAVIFNYHNKPIKAKVTMENNDGDFEFTVVGNEVTPDQGLQKRRSKRISIPAQDGAPVSFIITPRRLGYIDIRMSATSQLAGDAVLKRLLVKPEGSTQYFNKAVLVDLRNPGTPPIKKNISVPIPNNVVPGSERITVSGIGDLMGPHVNNMEELLHMPYGCGEQNMLKFVPNIVVLDYLTRAGRLTPTVERRAKEFMESGYQRELTYKRDEGSFSAFGNGDKSGSTWLTAFVVKSFHQALPYIDIDPAVIEQSLKWLSQQQMSDGSFNEPGEVHFKRMQGGAGKGIALTAYVLIAFLENQAQQSYSNIIKAAERYLIQQLPVLLDPYSLSIVTYALHLSDNSAKDEAFQKFLSLAEKQGDFLYWKGSEPLIDTTDKHSDHFFLPDSMDIEVTAYALLTYTLRAEIGKAVSIMRWLVSQQNENGGFSSTQDTVIGIQALGQLAARIVTSTISVNVTFRHGNGVTRTMNISSSNAVILQSIELPKTTRYVELEPTGFGIALVQVSWAFNLAVSAEHSPFSLNPFLEKTATRDYLQLTVCTRNNEDEPSNMAVMDVTLPSGYLADVDALPNILNTPNTKRVEAADGQTKVIIYFDKLDQDEICLMVPAHLNSKVAHQKPVPVMVYDYYNRVKTARMFYSPHNATVCDICEEDECSKECNEVSDGDGSFSLEASVFVVLIGTILARC</sequence>
<dbReference type="InterPro" id="IPR041813">
    <property type="entry name" value="A2M_TED"/>
</dbReference>
<evidence type="ECO:0000313" key="15">
    <source>
        <dbReference type="RefSeq" id="XP_022247632.1"/>
    </source>
</evidence>
<dbReference type="RefSeq" id="XP_013779799.1">
    <property type="nucleotide sequence ID" value="XM_013924345.2"/>
</dbReference>
<dbReference type="InterPro" id="IPR050473">
    <property type="entry name" value="A2M/Complement_sys"/>
</dbReference>
<feature type="signal peptide" evidence="8">
    <location>
        <begin position="1"/>
        <end position="19"/>
    </location>
</feature>
<evidence type="ECO:0000313" key="12">
    <source>
        <dbReference type="Proteomes" id="UP000694941"/>
    </source>
</evidence>
<dbReference type="Proteomes" id="UP000694941">
    <property type="component" value="Unplaced"/>
</dbReference>
<keyword evidence="3 8" id="KW-0732">Signal</keyword>
<keyword evidence="2" id="KW-0646">Protease inhibitor</keyword>
<dbReference type="InterPro" id="IPR014756">
    <property type="entry name" value="Ig_E-set"/>
</dbReference>
<evidence type="ECO:0000259" key="9">
    <source>
        <dbReference type="SMART" id="SM01359"/>
    </source>
</evidence>
<evidence type="ECO:0000313" key="13">
    <source>
        <dbReference type="RefSeq" id="XP_013779799.1"/>
    </source>
</evidence>
<dbReference type="Pfam" id="PF00207">
    <property type="entry name" value="A2M"/>
    <property type="match status" value="1"/>
</dbReference>
<dbReference type="Gene3D" id="1.50.10.20">
    <property type="match status" value="1"/>
</dbReference>
<dbReference type="Gene3D" id="2.20.130.20">
    <property type="match status" value="1"/>
</dbReference>
<evidence type="ECO:0000256" key="8">
    <source>
        <dbReference type="SAM" id="SignalP"/>
    </source>
</evidence>
<dbReference type="Pfam" id="PF07703">
    <property type="entry name" value="A2M_BRD"/>
    <property type="match status" value="1"/>
</dbReference>
<dbReference type="InterPro" id="IPR008930">
    <property type="entry name" value="Terpenoid_cyclase/PrenylTrfase"/>
</dbReference>
<dbReference type="PROSITE" id="PS00477">
    <property type="entry name" value="ALPHA_2_MACROGLOBULIN"/>
    <property type="match status" value="1"/>
</dbReference>
<keyword evidence="6" id="KW-1015">Disulfide bond</keyword>
<dbReference type="InterPro" id="IPR013783">
    <property type="entry name" value="Ig-like_fold"/>
</dbReference>
<dbReference type="InterPro" id="IPR019742">
    <property type="entry name" value="MacrogloblnA2_CS"/>
</dbReference>
<dbReference type="InterPro" id="IPR041555">
    <property type="entry name" value="MG3"/>
</dbReference>
<evidence type="ECO:0000259" key="11">
    <source>
        <dbReference type="SMART" id="SM01361"/>
    </source>
</evidence>
<dbReference type="GeneID" id="106464216"/>
<dbReference type="SMART" id="SM01360">
    <property type="entry name" value="A2M"/>
    <property type="match status" value="1"/>
</dbReference>
<dbReference type="InterPro" id="IPR009048">
    <property type="entry name" value="A-macroglobulin_rcpt-bd"/>
</dbReference>
<dbReference type="InterPro" id="IPR002890">
    <property type="entry name" value="MG2"/>
</dbReference>
<evidence type="ECO:0000259" key="10">
    <source>
        <dbReference type="SMART" id="SM01360"/>
    </source>
</evidence>
<dbReference type="Gene3D" id="2.60.40.10">
    <property type="entry name" value="Immunoglobulins"/>
    <property type="match status" value="2"/>
</dbReference>
<dbReference type="SUPFAM" id="SSF81296">
    <property type="entry name" value="E set domains"/>
    <property type="match status" value="1"/>
</dbReference>
<comment type="similarity">
    <text evidence="1">Belongs to the protease inhibitor I39 (alpha-2-macroglobulin) family.</text>
</comment>
<keyword evidence="4" id="KW-0722">Serine protease inhibitor</keyword>
<dbReference type="SMART" id="SM01359">
    <property type="entry name" value="A2M_N_2"/>
    <property type="match status" value="1"/>
</dbReference>
<dbReference type="Gene3D" id="2.60.40.1940">
    <property type="match status" value="1"/>
</dbReference>
<dbReference type="Gene3D" id="2.60.40.2950">
    <property type="match status" value="1"/>
</dbReference>
<dbReference type="RefSeq" id="XP_022247631.1">
    <property type="nucleotide sequence ID" value="XM_022391923.1"/>
</dbReference>
<dbReference type="InterPro" id="IPR036595">
    <property type="entry name" value="A-macroglobulin_rcpt-bd_sf"/>
</dbReference>
<dbReference type="Pfam" id="PF17791">
    <property type="entry name" value="MG3"/>
    <property type="match status" value="1"/>
</dbReference>
<dbReference type="Pfam" id="PF07678">
    <property type="entry name" value="TED_complement"/>
    <property type="match status" value="1"/>
</dbReference>
<evidence type="ECO:0000256" key="4">
    <source>
        <dbReference type="ARBA" id="ARBA00022900"/>
    </source>
</evidence>
<dbReference type="CDD" id="cd02897">
    <property type="entry name" value="A2M_2"/>
    <property type="match status" value="1"/>
</dbReference>
<evidence type="ECO:0000256" key="2">
    <source>
        <dbReference type="ARBA" id="ARBA00022690"/>
    </source>
</evidence>
<feature type="domain" description="Alpha-macroglobulin receptor-binding" evidence="11">
    <location>
        <begin position="1323"/>
        <end position="1412"/>
    </location>
</feature>
<evidence type="ECO:0000256" key="5">
    <source>
        <dbReference type="ARBA" id="ARBA00022966"/>
    </source>
</evidence>
<dbReference type="Gene3D" id="6.20.50.160">
    <property type="match status" value="1"/>
</dbReference>
<dbReference type="RefSeq" id="XP_022247632.1">
    <property type="nucleotide sequence ID" value="XM_022391924.1"/>
</dbReference>
<dbReference type="SMART" id="SM01419">
    <property type="entry name" value="Thiol-ester_cl"/>
    <property type="match status" value="1"/>
</dbReference>
<evidence type="ECO:0000256" key="3">
    <source>
        <dbReference type="ARBA" id="ARBA00022729"/>
    </source>
</evidence>
<feature type="chain" id="PRO_5045023190" evidence="8">
    <location>
        <begin position="20"/>
        <end position="1460"/>
    </location>
</feature>
<dbReference type="Gene3D" id="2.60.120.1540">
    <property type="match status" value="1"/>
</dbReference>
<protein>
    <submittedName>
        <fullName evidence="13 14">CD109 antigen-like</fullName>
    </submittedName>
</protein>
<dbReference type="PANTHER" id="PTHR11412">
    <property type="entry name" value="MACROGLOBULIN / COMPLEMENT"/>
    <property type="match status" value="1"/>
</dbReference>
<dbReference type="Gene3D" id="2.60.40.690">
    <property type="entry name" value="Alpha-macroglobulin, receptor-binding domain"/>
    <property type="match status" value="1"/>
</dbReference>
<evidence type="ECO:0000313" key="14">
    <source>
        <dbReference type="RefSeq" id="XP_022247631.1"/>
    </source>
</evidence>
<keyword evidence="5" id="KW-0882">Thioester bond</keyword>
<keyword evidence="7" id="KW-0325">Glycoprotein</keyword>
<accession>A0ABM1SVH6</accession>
<feature type="domain" description="Alpha-2-macroglobulin bait region" evidence="9">
    <location>
        <begin position="456"/>
        <end position="592"/>
    </location>
</feature>
<evidence type="ECO:0000256" key="1">
    <source>
        <dbReference type="ARBA" id="ARBA00010952"/>
    </source>
</evidence>
<dbReference type="SMART" id="SM01361">
    <property type="entry name" value="A2M_recep"/>
    <property type="match status" value="1"/>
</dbReference>
<feature type="domain" description="Alpha-2-macroglobulin" evidence="10">
    <location>
        <begin position="704"/>
        <end position="795"/>
    </location>
</feature>
<proteinExistence type="inferred from homology"/>